<feature type="compositionally biased region" description="Pro residues" evidence="1">
    <location>
        <begin position="158"/>
        <end position="170"/>
    </location>
</feature>
<accession>A0A3N4HJZ0</accession>
<keyword evidence="3" id="KW-1185">Reference proteome</keyword>
<gene>
    <name evidence="2" type="ORF">BJ508DRAFT_313172</name>
</gene>
<feature type="region of interest" description="Disordered" evidence="1">
    <location>
        <begin position="1"/>
        <end position="177"/>
    </location>
</feature>
<proteinExistence type="predicted"/>
<protein>
    <submittedName>
        <fullName evidence="2">Uncharacterized protein</fullName>
    </submittedName>
</protein>
<evidence type="ECO:0000313" key="2">
    <source>
        <dbReference type="EMBL" id="RPA74149.1"/>
    </source>
</evidence>
<evidence type="ECO:0000313" key="3">
    <source>
        <dbReference type="Proteomes" id="UP000275078"/>
    </source>
</evidence>
<dbReference type="EMBL" id="ML119799">
    <property type="protein sequence ID" value="RPA74149.1"/>
    <property type="molecule type" value="Genomic_DNA"/>
</dbReference>
<dbReference type="AlphaFoldDB" id="A0A3N4HJZ0"/>
<feature type="compositionally biased region" description="Polar residues" evidence="1">
    <location>
        <begin position="140"/>
        <end position="151"/>
    </location>
</feature>
<evidence type="ECO:0000256" key="1">
    <source>
        <dbReference type="SAM" id="MobiDB-lite"/>
    </source>
</evidence>
<reference evidence="2 3" key="1">
    <citation type="journal article" date="2018" name="Nat. Ecol. Evol.">
        <title>Pezizomycetes genomes reveal the molecular basis of ectomycorrhizal truffle lifestyle.</title>
        <authorList>
            <person name="Murat C."/>
            <person name="Payen T."/>
            <person name="Noel B."/>
            <person name="Kuo A."/>
            <person name="Morin E."/>
            <person name="Chen J."/>
            <person name="Kohler A."/>
            <person name="Krizsan K."/>
            <person name="Balestrini R."/>
            <person name="Da Silva C."/>
            <person name="Montanini B."/>
            <person name="Hainaut M."/>
            <person name="Levati E."/>
            <person name="Barry K.W."/>
            <person name="Belfiori B."/>
            <person name="Cichocki N."/>
            <person name="Clum A."/>
            <person name="Dockter R.B."/>
            <person name="Fauchery L."/>
            <person name="Guy J."/>
            <person name="Iotti M."/>
            <person name="Le Tacon F."/>
            <person name="Lindquist E.A."/>
            <person name="Lipzen A."/>
            <person name="Malagnac F."/>
            <person name="Mello A."/>
            <person name="Molinier V."/>
            <person name="Miyauchi S."/>
            <person name="Poulain J."/>
            <person name="Riccioni C."/>
            <person name="Rubini A."/>
            <person name="Sitrit Y."/>
            <person name="Splivallo R."/>
            <person name="Traeger S."/>
            <person name="Wang M."/>
            <person name="Zifcakova L."/>
            <person name="Wipf D."/>
            <person name="Zambonelli A."/>
            <person name="Paolocci F."/>
            <person name="Nowrousian M."/>
            <person name="Ottonello S."/>
            <person name="Baldrian P."/>
            <person name="Spatafora J.W."/>
            <person name="Henrissat B."/>
            <person name="Nagy L.G."/>
            <person name="Aury J.M."/>
            <person name="Wincker P."/>
            <person name="Grigoriev I.V."/>
            <person name="Bonfante P."/>
            <person name="Martin F.M."/>
        </authorList>
    </citation>
    <scope>NUCLEOTIDE SEQUENCE [LARGE SCALE GENOMIC DNA]</scope>
    <source>
        <strain evidence="2 3">RN42</strain>
    </source>
</reference>
<name>A0A3N4HJZ0_ASCIM</name>
<sequence>MKVEINLNAPKVDTPKVETPKVAASKANAVDAPKVDEVDAPKVHAPEVDAPKVEQAEDVKAEAVEEADEPAVDMTTSVEEPKVEWAEEVEAVETAKADEAGNTSEPVEATPKENNEEDGWTVVQRKPKPVKPEGPARRQTPFNTTIKSVNGRTLVPLAPKPPFEPTGPPPRFDRRTAGSRLARLGWRKLADEDRPAMRTTLKKGFKIHAQRGIWYLEGDRLFMIESAERDNHGKMYITDYGYNFIFLFAAELCDAVDRLVEDSMVEGGGKLARSGPVRAWGKKYEEGAEDEVGKFEMLGSWVGEIVKA</sequence>
<feature type="compositionally biased region" description="Basic and acidic residues" evidence="1">
    <location>
        <begin position="33"/>
        <end position="63"/>
    </location>
</feature>
<dbReference type="Proteomes" id="UP000275078">
    <property type="component" value="Unassembled WGS sequence"/>
</dbReference>
<organism evidence="2 3">
    <name type="scientific">Ascobolus immersus RN42</name>
    <dbReference type="NCBI Taxonomy" id="1160509"/>
    <lineage>
        <taxon>Eukaryota</taxon>
        <taxon>Fungi</taxon>
        <taxon>Dikarya</taxon>
        <taxon>Ascomycota</taxon>
        <taxon>Pezizomycotina</taxon>
        <taxon>Pezizomycetes</taxon>
        <taxon>Pezizales</taxon>
        <taxon>Ascobolaceae</taxon>
        <taxon>Ascobolus</taxon>
    </lineage>
</organism>